<feature type="region of interest" description="Disordered" evidence="1">
    <location>
        <begin position="97"/>
        <end position="136"/>
    </location>
</feature>
<feature type="compositionally biased region" description="Acidic residues" evidence="1">
    <location>
        <begin position="104"/>
        <end position="136"/>
    </location>
</feature>
<dbReference type="AlphaFoldDB" id="A0A1D7QZG1"/>
<feature type="transmembrane region" description="Helical" evidence="2">
    <location>
        <begin position="63"/>
        <end position="82"/>
    </location>
</feature>
<keyword evidence="2" id="KW-1133">Transmembrane helix</keyword>
<protein>
    <submittedName>
        <fullName evidence="3">Uncharacterized protein</fullName>
    </submittedName>
</protein>
<keyword evidence="2" id="KW-0472">Membrane</keyword>
<keyword evidence="2" id="KW-0812">Transmembrane</keyword>
<evidence type="ECO:0000256" key="2">
    <source>
        <dbReference type="SAM" id="Phobius"/>
    </source>
</evidence>
<dbReference type="RefSeq" id="WP_069366280.1">
    <property type="nucleotide sequence ID" value="NZ_CP012502.1"/>
</dbReference>
<gene>
    <name evidence="3" type="ORF">BBEV_3078</name>
</gene>
<accession>A0A1D7QZG1</accession>
<dbReference type="STRING" id="632773.BBEV_3078"/>
<dbReference type="OrthoDB" id="2992267at2"/>
<sequence length="502" mass="56874">MSKRHQQNHEYEQDREVAELMKQMHRPLSEQAEKASLEAMASGVSEARAEHASISKWQQRKTMFMGIGGTVTAAALGGLILINTDFVQDAFPGWFGDGTVPVNEENEEENENNDETDNEQNDENQEEPVEESDPEDISFQMIDDEEADEQNRLFELTVGEDTWQEWFTRTDANQIQLTAFTPEDWDVNEEQVEGDLTRDRVSLDGRVLFDYLPSGADGDDVATVIDDILQENGLDDEERVTLSEEEVSDYSVFGHHDPYDIAGGYVAADDDGKQLTVFHGEFLGRELIITSITDENHPETALYQEAVLAHTAVPFPATVHEEDRPEDEATGRMEEKTVLSPTADSPIATDVVLFRDEELGFSTYISADFSVSEDRDGQVKQYLLDEQDDPAGQISIGIFDEGVTQGEAWTYILDHYAYGENMRDETDANRIPDWAVDVFENRTNENAEMVGSVRLGERNGRYFYIERHSESWETAAHSHSRMTSIIEDFWQWEDGDQLTDEG</sequence>
<keyword evidence="4" id="KW-1185">Reference proteome</keyword>
<dbReference type="EMBL" id="CP012502">
    <property type="protein sequence ID" value="AOM84395.1"/>
    <property type="molecule type" value="Genomic_DNA"/>
</dbReference>
<evidence type="ECO:0000313" key="3">
    <source>
        <dbReference type="EMBL" id="AOM84395.1"/>
    </source>
</evidence>
<proteinExistence type="predicted"/>
<organism evidence="3 4">
    <name type="scientific">Salisediminibacterium beveridgei</name>
    <dbReference type="NCBI Taxonomy" id="632773"/>
    <lineage>
        <taxon>Bacteria</taxon>
        <taxon>Bacillati</taxon>
        <taxon>Bacillota</taxon>
        <taxon>Bacilli</taxon>
        <taxon>Bacillales</taxon>
        <taxon>Bacillaceae</taxon>
        <taxon>Salisediminibacterium</taxon>
    </lineage>
</organism>
<reference evidence="3 4" key="1">
    <citation type="submission" date="2015-08" db="EMBL/GenBank/DDBJ databases">
        <title>The complete genome sequence of Bacillus beveridgei MLTeJB.</title>
        <authorList>
            <person name="Hanson T.E."/>
            <person name="Mesa C."/>
            <person name="Basesman S.M."/>
            <person name="Oremland R.S."/>
        </authorList>
    </citation>
    <scope>NUCLEOTIDE SEQUENCE [LARGE SCALE GENOMIC DNA]</scope>
    <source>
        <strain evidence="3 4">MLTeJB</strain>
    </source>
</reference>
<dbReference type="Proteomes" id="UP000094463">
    <property type="component" value="Chromosome"/>
</dbReference>
<dbReference type="KEGG" id="bbev:BBEV_3078"/>
<name>A0A1D7QZG1_9BACI</name>
<evidence type="ECO:0000313" key="4">
    <source>
        <dbReference type="Proteomes" id="UP000094463"/>
    </source>
</evidence>
<evidence type="ECO:0000256" key="1">
    <source>
        <dbReference type="SAM" id="MobiDB-lite"/>
    </source>
</evidence>